<dbReference type="FunFam" id="1.20.58.1310:FF:000003">
    <property type="entry name" value="Rop guanine nucleotide exchange factor 7"/>
    <property type="match status" value="1"/>
</dbReference>
<feature type="domain" description="PRONE" evidence="4">
    <location>
        <begin position="196"/>
        <end position="578"/>
    </location>
</feature>
<name>A0A2C9V9E8_MANES</name>
<dbReference type="PANTHER" id="PTHR33101">
    <property type="entry name" value="ROP GUANINE NUCLEOTIDE EXCHANGE FACTOR 1"/>
    <property type="match status" value="1"/>
</dbReference>
<dbReference type="PANTHER" id="PTHR33101:SF14">
    <property type="entry name" value="ROP GUANINE NUCLEOTIDE EXCHANGE FACTOR 7"/>
    <property type="match status" value="1"/>
</dbReference>
<dbReference type="InterPro" id="IPR005512">
    <property type="entry name" value="PRONE_dom"/>
</dbReference>
<evidence type="ECO:0000256" key="3">
    <source>
        <dbReference type="SAM" id="MobiDB-lite"/>
    </source>
</evidence>
<dbReference type="Proteomes" id="UP000091857">
    <property type="component" value="Chromosome 9"/>
</dbReference>
<dbReference type="GO" id="GO:0005085">
    <property type="term" value="F:guanyl-nucleotide exchange factor activity"/>
    <property type="evidence" value="ECO:0000318"/>
    <property type="project" value="GO_Central"/>
</dbReference>
<dbReference type="AlphaFoldDB" id="A0A2C9V9E8"/>
<sequence>MDRAFTQQQERETTQLQQQHQHYQLKLCVPLHKLRSSNNLNSFSLLGTWISKSLRNLYNKACFSNGIALERLEFTGMVVNNIVFCDSPQFFEEEKAAMEGFIEKSNEGVQEIRETFDEVQTFGGFIEGKGRDSSSSSDFLTSETTGLEEQSHISSEEESSSPPSMGWPIQKQLTDYKKTCGATEEGERLHLDDRKLEKQGSSISETEMMKERFSKLLLGEDMSGCGNGVCTALAISNAITNLCATLFGQLWRLEPLPAEKKAMWRREMEWLLCVSDHIVELIPSWQTFPDGSKLEVMTCRPRSDLYINLPALRKLDNMLLEILDSFDNAEFWYVDQGILAPDADGSSSFRRTFQRQEEKWWLPVPRVPPGGLHENSRKQLQHKRDCTNQILKAAMAINNIALADMEVPEPYLEALPKNGKASLGDLIYRYISSDQFSPECLFDCLDISSEHQAIELANRVEASIYVWRKRTSAKPANNATRSASKSSWELVKELVMDAEKRELLADRAESLLLCLKQWFPGLPQTTLDMSKIQYNKDVGKSILESYSRVLESLAFNIVARIDDLLYVDDLTKHSDQFSSISKVSVIAQKSVSIPYSVPVSSTPYKTAYTTPSFSPGHLVSPAKGDRSSFTMTGRKIPQQRGLGVKKVLTDYLSIDAKGKDCRNAAEGTDYMSRKASASQSVVESMEFIKEAVSSIGSPVEDLAVEE</sequence>
<dbReference type="GO" id="GO:0005829">
    <property type="term" value="C:cytosol"/>
    <property type="evidence" value="ECO:0007669"/>
    <property type="project" value="EnsemblPlants"/>
</dbReference>
<feature type="region of interest" description="Disordered" evidence="3">
    <location>
        <begin position="125"/>
        <end position="168"/>
    </location>
</feature>
<evidence type="ECO:0000256" key="1">
    <source>
        <dbReference type="ARBA" id="ARBA00022658"/>
    </source>
</evidence>
<keyword evidence="6" id="KW-1185">Reference proteome</keyword>
<evidence type="ECO:0000313" key="5">
    <source>
        <dbReference type="EMBL" id="OAY41402.1"/>
    </source>
</evidence>
<dbReference type="STRING" id="3983.A0A2C9V9E8"/>
<comment type="caution">
    <text evidence="5">The sequence shown here is derived from an EMBL/GenBank/DDBJ whole genome shotgun (WGS) entry which is preliminary data.</text>
</comment>
<protein>
    <recommendedName>
        <fullName evidence="4">PRONE domain-containing protein</fullName>
    </recommendedName>
</protein>
<dbReference type="Gramene" id="Manes.09G098700.1.v8.1">
    <property type="protein sequence ID" value="Manes.09G098700.1.v8.1.CDS"/>
    <property type="gene ID" value="Manes.09G098700.v8.1"/>
</dbReference>
<dbReference type="FunFam" id="1.20.58.2010:FF:000001">
    <property type="entry name" value="Rop guanine nucleotide exchange factor 14"/>
    <property type="match status" value="1"/>
</dbReference>
<accession>A0A2C9V9E8</accession>
<reference evidence="6" key="1">
    <citation type="journal article" date="2016" name="Nat. Biotechnol.">
        <title>Sequencing wild and cultivated cassava and related species reveals extensive interspecific hybridization and genetic diversity.</title>
        <authorList>
            <person name="Bredeson J.V."/>
            <person name="Lyons J.B."/>
            <person name="Prochnik S.E."/>
            <person name="Wu G.A."/>
            <person name="Ha C.M."/>
            <person name="Edsinger-Gonzales E."/>
            <person name="Grimwood J."/>
            <person name="Schmutz J."/>
            <person name="Rabbi I.Y."/>
            <person name="Egesi C."/>
            <person name="Nauluvula P."/>
            <person name="Lebot V."/>
            <person name="Ndunguru J."/>
            <person name="Mkamilo G."/>
            <person name="Bart R.S."/>
            <person name="Setter T.L."/>
            <person name="Gleadow R.M."/>
            <person name="Kulakow P."/>
            <person name="Ferguson M.E."/>
            <person name="Rounsley S."/>
            <person name="Rokhsar D.S."/>
        </authorList>
    </citation>
    <scope>NUCLEOTIDE SEQUENCE [LARGE SCALE GENOMIC DNA]</scope>
    <source>
        <strain evidence="6">cv. AM560-2</strain>
    </source>
</reference>
<keyword evidence="1 2" id="KW-0344">Guanine-nucleotide releasing factor</keyword>
<organism evidence="5 6">
    <name type="scientific">Manihot esculenta</name>
    <name type="common">Cassava</name>
    <name type="synonym">Jatropha manihot</name>
    <dbReference type="NCBI Taxonomy" id="3983"/>
    <lineage>
        <taxon>Eukaryota</taxon>
        <taxon>Viridiplantae</taxon>
        <taxon>Streptophyta</taxon>
        <taxon>Embryophyta</taxon>
        <taxon>Tracheophyta</taxon>
        <taxon>Spermatophyta</taxon>
        <taxon>Magnoliopsida</taxon>
        <taxon>eudicotyledons</taxon>
        <taxon>Gunneridae</taxon>
        <taxon>Pentapetalae</taxon>
        <taxon>rosids</taxon>
        <taxon>fabids</taxon>
        <taxon>Malpighiales</taxon>
        <taxon>Euphorbiaceae</taxon>
        <taxon>Crotonoideae</taxon>
        <taxon>Manihoteae</taxon>
        <taxon>Manihot</taxon>
    </lineage>
</organism>
<dbReference type="PROSITE" id="PS51334">
    <property type="entry name" value="PRONE"/>
    <property type="match status" value="1"/>
</dbReference>
<gene>
    <name evidence="5" type="ORF">MANES_09G098700v8</name>
</gene>
<dbReference type="InterPro" id="IPR038937">
    <property type="entry name" value="RopGEF"/>
</dbReference>
<evidence type="ECO:0000259" key="4">
    <source>
        <dbReference type="PROSITE" id="PS51334"/>
    </source>
</evidence>
<dbReference type="GO" id="GO:0009664">
    <property type="term" value="P:plant-type cell wall organization"/>
    <property type="evidence" value="ECO:0007669"/>
    <property type="project" value="EnsemblPlants"/>
</dbReference>
<dbReference type="GO" id="GO:0005886">
    <property type="term" value="C:plasma membrane"/>
    <property type="evidence" value="ECO:0000318"/>
    <property type="project" value="GO_Central"/>
</dbReference>
<evidence type="ECO:0000313" key="6">
    <source>
        <dbReference type="Proteomes" id="UP000091857"/>
    </source>
</evidence>
<dbReference type="FunFam" id="1.20.58.2010:FF:000004">
    <property type="entry name" value="Rop guanine nucleotide exchange factor 1"/>
    <property type="match status" value="1"/>
</dbReference>
<dbReference type="OrthoDB" id="1053009at2759"/>
<dbReference type="EMBL" id="CM004395">
    <property type="protein sequence ID" value="OAY41402.1"/>
    <property type="molecule type" value="Genomic_DNA"/>
</dbReference>
<proteinExistence type="predicted"/>
<dbReference type="Pfam" id="PF03759">
    <property type="entry name" value="PRONE"/>
    <property type="match status" value="1"/>
</dbReference>
<evidence type="ECO:0000256" key="2">
    <source>
        <dbReference type="PROSITE-ProRule" id="PRU00663"/>
    </source>
</evidence>
<dbReference type="Gene3D" id="1.20.58.2010">
    <property type="entry name" value="PRONE domain, subdomain 1"/>
    <property type="match status" value="2"/>
</dbReference>